<dbReference type="InterPro" id="IPR027806">
    <property type="entry name" value="HARBI1_dom"/>
</dbReference>
<comment type="subcellular location">
    <subcellularLocation>
        <location evidence="2">Nucleus</location>
    </subcellularLocation>
</comment>
<evidence type="ECO:0000256" key="2">
    <source>
        <dbReference type="ARBA" id="ARBA00004123"/>
    </source>
</evidence>
<comment type="caution">
    <text evidence="9">The sequence shown here is derived from an EMBL/GenBank/DDBJ whole genome shotgun (WGS) entry which is preliminary data.</text>
</comment>
<evidence type="ECO:0000259" key="8">
    <source>
        <dbReference type="Pfam" id="PF13359"/>
    </source>
</evidence>
<evidence type="ECO:0000256" key="4">
    <source>
        <dbReference type="ARBA" id="ARBA00022722"/>
    </source>
</evidence>
<dbReference type="GO" id="GO:0016787">
    <property type="term" value="F:hydrolase activity"/>
    <property type="evidence" value="ECO:0007669"/>
    <property type="project" value="UniProtKB-KW"/>
</dbReference>
<dbReference type="AlphaFoldDB" id="A0ABD1KGZ7"/>
<keyword evidence="10" id="KW-1185">Reference proteome</keyword>
<evidence type="ECO:0000256" key="3">
    <source>
        <dbReference type="ARBA" id="ARBA00006958"/>
    </source>
</evidence>
<dbReference type="GO" id="GO:0046872">
    <property type="term" value="F:metal ion binding"/>
    <property type="evidence" value="ECO:0007669"/>
    <property type="project" value="UniProtKB-KW"/>
</dbReference>
<keyword evidence="6" id="KW-0378">Hydrolase</keyword>
<gene>
    <name evidence="9" type="ORF">ACEWY4_007549</name>
</gene>
<proteinExistence type="inferred from homology"/>
<evidence type="ECO:0000256" key="7">
    <source>
        <dbReference type="ARBA" id="ARBA00023242"/>
    </source>
</evidence>
<reference evidence="9 10" key="1">
    <citation type="submission" date="2024-09" db="EMBL/GenBank/DDBJ databases">
        <title>A chromosome-level genome assembly of Gray's grenadier anchovy, Coilia grayii.</title>
        <authorList>
            <person name="Fu Z."/>
        </authorList>
    </citation>
    <scope>NUCLEOTIDE SEQUENCE [LARGE SCALE GENOMIC DNA]</scope>
    <source>
        <strain evidence="9">G4</strain>
        <tissue evidence="9">Muscle</tissue>
    </source>
</reference>
<evidence type="ECO:0000256" key="5">
    <source>
        <dbReference type="ARBA" id="ARBA00022723"/>
    </source>
</evidence>
<evidence type="ECO:0000256" key="6">
    <source>
        <dbReference type="ARBA" id="ARBA00022801"/>
    </source>
</evidence>
<keyword evidence="4" id="KW-0540">Nuclease</keyword>
<evidence type="ECO:0000313" key="10">
    <source>
        <dbReference type="Proteomes" id="UP001591681"/>
    </source>
</evidence>
<evidence type="ECO:0000313" key="9">
    <source>
        <dbReference type="EMBL" id="KAL2098342.1"/>
    </source>
</evidence>
<dbReference type="PANTHER" id="PTHR22930:SF85">
    <property type="entry name" value="GH03217P-RELATED"/>
    <property type="match status" value="1"/>
</dbReference>
<dbReference type="GO" id="GO:0004518">
    <property type="term" value="F:nuclease activity"/>
    <property type="evidence" value="ECO:0007669"/>
    <property type="project" value="UniProtKB-KW"/>
</dbReference>
<name>A0ABD1KGZ7_9TELE</name>
<evidence type="ECO:0000256" key="1">
    <source>
        <dbReference type="ARBA" id="ARBA00001968"/>
    </source>
</evidence>
<dbReference type="Pfam" id="PF13359">
    <property type="entry name" value="DDE_Tnp_4"/>
    <property type="match status" value="1"/>
</dbReference>
<sequence length="253" mass="28670">MGRVSFQRLCGIVEPFMTPEETSVRAPIPVPMRVSIALYKLGSCGEYRLVANQFGVHKSTVKKFVYLFCRGMVDNAMTNLIRIPDYEEAVQISEHFQRAYGLPQVIGCVDGSHIPILPPSDGYRDFINRKGWASYVLQGVVDDHFWSVNCKVPGSAHGANILRQSELFKKADQLPKFWKLMGKVLFCFILGDPAYPLLEWLIKGYTKSPRLTPQQESFNVYLNAARTCVEIAFGGLKARWRILLKCITHSHLI</sequence>
<dbReference type="GO" id="GO:0005634">
    <property type="term" value="C:nucleus"/>
    <property type="evidence" value="ECO:0007669"/>
    <property type="project" value="UniProtKB-SubCell"/>
</dbReference>
<dbReference type="PANTHER" id="PTHR22930">
    <property type="match status" value="1"/>
</dbReference>
<keyword evidence="5" id="KW-0479">Metal-binding</keyword>
<dbReference type="Proteomes" id="UP001591681">
    <property type="component" value="Unassembled WGS sequence"/>
</dbReference>
<feature type="domain" description="DDE Tnp4" evidence="8">
    <location>
        <begin position="109"/>
        <end position="250"/>
    </location>
</feature>
<comment type="similarity">
    <text evidence="3">Belongs to the HARBI1 family.</text>
</comment>
<accession>A0ABD1KGZ7</accession>
<protein>
    <recommendedName>
        <fullName evidence="8">DDE Tnp4 domain-containing protein</fullName>
    </recommendedName>
</protein>
<keyword evidence="7" id="KW-0539">Nucleus</keyword>
<organism evidence="9 10">
    <name type="scientific">Coilia grayii</name>
    <name type="common">Gray's grenadier anchovy</name>
    <dbReference type="NCBI Taxonomy" id="363190"/>
    <lineage>
        <taxon>Eukaryota</taxon>
        <taxon>Metazoa</taxon>
        <taxon>Chordata</taxon>
        <taxon>Craniata</taxon>
        <taxon>Vertebrata</taxon>
        <taxon>Euteleostomi</taxon>
        <taxon>Actinopterygii</taxon>
        <taxon>Neopterygii</taxon>
        <taxon>Teleostei</taxon>
        <taxon>Clupei</taxon>
        <taxon>Clupeiformes</taxon>
        <taxon>Clupeoidei</taxon>
        <taxon>Engraulidae</taxon>
        <taxon>Coilinae</taxon>
        <taxon>Coilia</taxon>
    </lineage>
</organism>
<comment type="cofactor">
    <cofactor evidence="1">
        <name>a divalent metal cation</name>
        <dbReference type="ChEBI" id="CHEBI:60240"/>
    </cofactor>
</comment>
<dbReference type="InterPro" id="IPR045249">
    <property type="entry name" value="HARBI1-like"/>
</dbReference>
<dbReference type="EMBL" id="JBHFQA010000006">
    <property type="protein sequence ID" value="KAL2098342.1"/>
    <property type="molecule type" value="Genomic_DNA"/>
</dbReference>